<dbReference type="AlphaFoldDB" id="A0A1C3KMK6"/>
<protein>
    <submittedName>
        <fullName evidence="5">DNA repair protein RAD14, putative</fullName>
    </submittedName>
</protein>
<dbReference type="GO" id="GO:0003684">
    <property type="term" value="F:damaged DNA binding"/>
    <property type="evidence" value="ECO:0007669"/>
    <property type="project" value="InterPro"/>
</dbReference>
<gene>
    <name evidence="5" type="primary">RAD14</name>
    <name evidence="5" type="ORF">POWCR01_010013500</name>
</gene>
<accession>A0A1C3KMK6</accession>
<dbReference type="Gene3D" id="3.90.530.10">
    <property type="entry name" value="XPA C-terminal domain"/>
    <property type="match status" value="1"/>
</dbReference>
<dbReference type="GO" id="GO:1901255">
    <property type="term" value="P:nucleotide-excision repair involved in interstrand cross-link repair"/>
    <property type="evidence" value="ECO:0007669"/>
    <property type="project" value="TreeGrafter"/>
</dbReference>
<proteinExistence type="predicted"/>
<keyword evidence="2" id="KW-0862">Zinc</keyword>
<sequence>MTPSEDSPNELEEENYKNILYEKSPGDEIDYFDDKLPHINFYLKFQERNFLQTFLRKVRKKEEKKGEEKKGEEKKGEDKNGEEKKGEGKKGEGKKGEGKKGEGKKGEGKKGEGKHICLGEDRGDGRKDILVGGEAEDRNILEEGGFYLDADSTDECSHQKLELDNVYLGESIHSLENIGEVTHLEDNQEHTQMLNSIFQANKDMFTFSIERKIRTKDGTGRGEAYDNCGENINSDENGDGIILQEYCFLCNKRKKLNKVMISINIYVCYECKSTDSNFRMISLSRLINIYSLNMYDMQKYEKKLALLYTKNPRGYSKKMKLYFLFQIKEIAIRKHGSLEKVKSLYNSKIVNVNVNSKHNSSVRKKNMHKLKKPKTIYSIKHMKILEKQKIICDDNEHDFDEPICTNRDDGVFTKKCKRCSYQIEFMHF</sequence>
<evidence type="ECO:0000256" key="1">
    <source>
        <dbReference type="ARBA" id="ARBA00004123"/>
    </source>
</evidence>
<reference evidence="5 6" key="1">
    <citation type="submission" date="2016-06" db="EMBL/GenBank/DDBJ databases">
        <authorList>
            <consortium name="Pathogen Informatics"/>
        </authorList>
    </citation>
    <scope>NUCLEOTIDE SEQUENCE [LARGE SCALE GENOMIC DNA]</scope>
    <source>
        <strain evidence="5">PowCR01</strain>
    </source>
</reference>
<keyword evidence="3" id="KW-0539">Nucleus</keyword>
<dbReference type="Proteomes" id="UP000243200">
    <property type="component" value="Chromosome 1"/>
</dbReference>
<evidence type="ECO:0000256" key="2">
    <source>
        <dbReference type="ARBA" id="ARBA00022833"/>
    </source>
</evidence>
<feature type="region of interest" description="Disordered" evidence="4">
    <location>
        <begin position="60"/>
        <end position="119"/>
    </location>
</feature>
<dbReference type="InterPro" id="IPR009061">
    <property type="entry name" value="DNA-bd_dom_put_sf"/>
</dbReference>
<dbReference type="VEuPathDB" id="PlasmoDB:POWCR01_010013500"/>
<dbReference type="PANTHER" id="PTHR10142:SF0">
    <property type="entry name" value="DNA REPAIR PROTEIN COMPLEMENTING XP-A CELLS"/>
    <property type="match status" value="1"/>
</dbReference>
<dbReference type="GO" id="GO:0000715">
    <property type="term" value="P:nucleotide-excision repair, DNA damage recognition"/>
    <property type="evidence" value="ECO:0007669"/>
    <property type="project" value="TreeGrafter"/>
</dbReference>
<evidence type="ECO:0000256" key="3">
    <source>
        <dbReference type="ARBA" id="ARBA00023242"/>
    </source>
</evidence>
<dbReference type="VEuPathDB" id="PlasmoDB:PocGH01_01018400"/>
<organism evidence="5 6">
    <name type="scientific">Plasmodium ovale</name>
    <name type="common">malaria parasite P. ovale</name>
    <dbReference type="NCBI Taxonomy" id="36330"/>
    <lineage>
        <taxon>Eukaryota</taxon>
        <taxon>Sar</taxon>
        <taxon>Alveolata</taxon>
        <taxon>Apicomplexa</taxon>
        <taxon>Aconoidasida</taxon>
        <taxon>Haemosporida</taxon>
        <taxon>Plasmodiidae</taxon>
        <taxon>Plasmodium</taxon>
        <taxon>Plasmodium (Plasmodium)</taxon>
    </lineage>
</organism>
<dbReference type="PANTHER" id="PTHR10142">
    <property type="entry name" value="DNA REPAIR PROTEIN COMPLEMENTING XP-A CELLS"/>
    <property type="match status" value="1"/>
</dbReference>
<dbReference type="GO" id="GO:0006284">
    <property type="term" value="P:base-excision repair"/>
    <property type="evidence" value="ECO:0007669"/>
    <property type="project" value="TreeGrafter"/>
</dbReference>
<dbReference type="SUPFAM" id="SSF46955">
    <property type="entry name" value="Putative DNA-binding domain"/>
    <property type="match status" value="1"/>
</dbReference>
<evidence type="ECO:0000313" key="5">
    <source>
        <dbReference type="EMBL" id="SBT75174.1"/>
    </source>
</evidence>
<dbReference type="GO" id="GO:0000110">
    <property type="term" value="C:nucleotide-excision repair factor 1 complex"/>
    <property type="evidence" value="ECO:0007669"/>
    <property type="project" value="TreeGrafter"/>
</dbReference>
<dbReference type="InterPro" id="IPR037129">
    <property type="entry name" value="XPA_sf"/>
</dbReference>
<dbReference type="OrthoDB" id="68328at2759"/>
<dbReference type="InterPro" id="IPR000465">
    <property type="entry name" value="XPA/RAD14"/>
</dbReference>
<dbReference type="GO" id="GO:0070914">
    <property type="term" value="P:UV-damage excision repair"/>
    <property type="evidence" value="ECO:0007669"/>
    <property type="project" value="TreeGrafter"/>
</dbReference>
<evidence type="ECO:0000256" key="4">
    <source>
        <dbReference type="SAM" id="MobiDB-lite"/>
    </source>
</evidence>
<evidence type="ECO:0000313" key="6">
    <source>
        <dbReference type="Proteomes" id="UP000243200"/>
    </source>
</evidence>
<name>A0A1C3KMK6_PLAOA</name>
<dbReference type="EMBL" id="LT594505">
    <property type="protein sequence ID" value="SBT75174.1"/>
    <property type="molecule type" value="Genomic_DNA"/>
</dbReference>
<comment type="subcellular location">
    <subcellularLocation>
        <location evidence="1">Nucleus</location>
    </subcellularLocation>
</comment>